<evidence type="ECO:0000313" key="2">
    <source>
        <dbReference type="EMBL" id="OBZ78413.1"/>
    </source>
</evidence>
<evidence type="ECO:0000256" key="1">
    <source>
        <dbReference type="SAM" id="MobiDB-lite"/>
    </source>
</evidence>
<name>A0A1C7MNG8_GRIFR</name>
<feature type="compositionally biased region" description="Basic and acidic residues" evidence="1">
    <location>
        <begin position="100"/>
        <end position="110"/>
    </location>
</feature>
<proteinExistence type="predicted"/>
<evidence type="ECO:0000313" key="3">
    <source>
        <dbReference type="Proteomes" id="UP000092993"/>
    </source>
</evidence>
<gene>
    <name evidence="2" type="ORF">A0H81_02429</name>
</gene>
<sequence length="136" mass="15336">MTAQHASHNWWAQQPTWGAPYAPSRAVAVYRNPYKRVPNPVSAEYWSTKLLDNPLGLENMYISLDSASAVEPSARSWEPGEPESSSSAQVHTPWIWTPRELARPESETTSKRRRVRLATPAPPNLLAQHYSYPLAL</sequence>
<organism evidence="2 3">
    <name type="scientific">Grifola frondosa</name>
    <name type="common">Maitake</name>
    <name type="synonym">Polyporus frondosus</name>
    <dbReference type="NCBI Taxonomy" id="5627"/>
    <lineage>
        <taxon>Eukaryota</taxon>
        <taxon>Fungi</taxon>
        <taxon>Dikarya</taxon>
        <taxon>Basidiomycota</taxon>
        <taxon>Agaricomycotina</taxon>
        <taxon>Agaricomycetes</taxon>
        <taxon>Polyporales</taxon>
        <taxon>Grifolaceae</taxon>
        <taxon>Grifola</taxon>
    </lineage>
</organism>
<accession>A0A1C7MNG8</accession>
<dbReference type="EMBL" id="LUGG01000002">
    <property type="protein sequence ID" value="OBZ78413.1"/>
    <property type="molecule type" value="Genomic_DNA"/>
</dbReference>
<comment type="caution">
    <text evidence="2">The sequence shown here is derived from an EMBL/GenBank/DDBJ whole genome shotgun (WGS) entry which is preliminary data.</text>
</comment>
<feature type="region of interest" description="Disordered" evidence="1">
    <location>
        <begin position="73"/>
        <end position="120"/>
    </location>
</feature>
<protein>
    <submittedName>
        <fullName evidence="2">Uncharacterized protein</fullName>
    </submittedName>
</protein>
<dbReference type="OrthoDB" id="3255291at2759"/>
<dbReference type="AlphaFoldDB" id="A0A1C7MNG8"/>
<dbReference type="STRING" id="5627.A0A1C7MNG8"/>
<reference evidence="2 3" key="1">
    <citation type="submission" date="2016-03" db="EMBL/GenBank/DDBJ databases">
        <title>Whole genome sequencing of Grifola frondosa 9006-11.</title>
        <authorList>
            <person name="Min B."/>
            <person name="Park H."/>
            <person name="Kim J.-G."/>
            <person name="Cho H."/>
            <person name="Oh Y.-L."/>
            <person name="Kong W.-S."/>
            <person name="Choi I.-G."/>
        </authorList>
    </citation>
    <scope>NUCLEOTIDE SEQUENCE [LARGE SCALE GENOMIC DNA]</scope>
    <source>
        <strain evidence="2 3">9006-11</strain>
    </source>
</reference>
<feature type="compositionally biased region" description="Low complexity" evidence="1">
    <location>
        <begin position="76"/>
        <end position="87"/>
    </location>
</feature>
<dbReference type="Proteomes" id="UP000092993">
    <property type="component" value="Unassembled WGS sequence"/>
</dbReference>
<keyword evidence="3" id="KW-1185">Reference proteome</keyword>